<name>M1S3T4_9VIRU</name>
<evidence type="ECO:0000313" key="19">
    <source>
        <dbReference type="EMBL" id="AGG39815.1"/>
    </source>
</evidence>
<keyword evidence="9" id="KW-0547">Nucleotide-binding</keyword>
<dbReference type="PROSITE" id="PS52020">
    <property type="entry name" value="CRESS_DNA_REP"/>
    <property type="match status" value="1"/>
</dbReference>
<dbReference type="GO" id="GO:0000166">
    <property type="term" value="F:nucleotide binding"/>
    <property type="evidence" value="ECO:0007669"/>
    <property type="project" value="UniProtKB-KW"/>
</dbReference>
<evidence type="ECO:0000256" key="5">
    <source>
        <dbReference type="ARBA" id="ARBA00022695"/>
    </source>
</evidence>
<keyword evidence="10" id="KW-0255">Endonuclease</keyword>
<dbReference type="Gene3D" id="3.40.1310.20">
    <property type="match status" value="1"/>
</dbReference>
<dbReference type="InterPro" id="IPR049912">
    <property type="entry name" value="CRESS_DNA_REP"/>
</dbReference>
<sequence length="315" mass="35969">MATSVPLTSVPVKDKVLAKMRNVCFTLNNYTAVDVSRLEMLEKGVSYLIFAKEVGDSGTPHLQGYIEFENPRSPGKGWKNFKELMGECHFERRKGTAKQASDYCEFADYPTCQVKNEYVFKFGEISRQGERTDWHQAVSQILDEKREIVDVVAEQPQILPAIRALENLKKMSIQPIEREVHITWLYGSPGSGKTRWVWTNYPEVYSKPSGQWWDGYNGEETLLLDDFDGEIPFAELLKVLDRYKYRVPVKGGFVGARWTRVFITTNNPPADYYQTVSNRKALDRRIHEIKIFPLGITLNGSSSSSFPAQGEEDCA</sequence>
<keyword evidence="6" id="KW-0235">DNA replication</keyword>
<keyword evidence="14" id="KW-0511">Multifunctional enzyme</keyword>
<dbReference type="GO" id="GO:0003724">
    <property type="term" value="F:RNA helicase activity"/>
    <property type="evidence" value="ECO:0007669"/>
    <property type="project" value="InterPro"/>
</dbReference>
<evidence type="ECO:0000256" key="11">
    <source>
        <dbReference type="ARBA" id="ARBA00022801"/>
    </source>
</evidence>
<evidence type="ECO:0000256" key="12">
    <source>
        <dbReference type="ARBA" id="ARBA00023124"/>
    </source>
</evidence>
<proteinExistence type="inferred from homology"/>
<dbReference type="GO" id="GO:0046872">
    <property type="term" value="F:metal ion binding"/>
    <property type="evidence" value="ECO:0007669"/>
    <property type="project" value="UniProtKB-KW"/>
</dbReference>
<evidence type="ECO:0000256" key="17">
    <source>
        <dbReference type="ARBA" id="ARBA00049360"/>
    </source>
</evidence>
<evidence type="ECO:0000256" key="16">
    <source>
        <dbReference type="ARBA" id="ARBA00032243"/>
    </source>
</evidence>
<evidence type="ECO:0000256" key="9">
    <source>
        <dbReference type="ARBA" id="ARBA00022741"/>
    </source>
</evidence>
<evidence type="ECO:0000256" key="10">
    <source>
        <dbReference type="ARBA" id="ARBA00022759"/>
    </source>
</evidence>
<dbReference type="InterPro" id="IPR027417">
    <property type="entry name" value="P-loop_NTPase"/>
</dbReference>
<dbReference type="GO" id="GO:0003723">
    <property type="term" value="F:RNA binding"/>
    <property type="evidence" value="ECO:0007669"/>
    <property type="project" value="InterPro"/>
</dbReference>
<evidence type="ECO:0000256" key="4">
    <source>
        <dbReference type="ARBA" id="ARBA00022679"/>
    </source>
</evidence>
<organism evidence="19">
    <name type="scientific">Diporeia sp. associated circular virus</name>
    <dbReference type="NCBI Taxonomy" id="1299317"/>
    <lineage>
        <taxon>Viruses</taxon>
    </lineage>
</organism>
<keyword evidence="5" id="KW-0548">Nucleotidyltransferase</keyword>
<dbReference type="SUPFAM" id="SSF52540">
    <property type="entry name" value="P-loop containing nucleoside triphosphate hydrolases"/>
    <property type="match status" value="1"/>
</dbReference>
<keyword evidence="13" id="KW-0238">DNA-binding</keyword>
<evidence type="ECO:0000256" key="15">
    <source>
        <dbReference type="ARBA" id="ARBA00030754"/>
    </source>
</evidence>
<dbReference type="EMBL" id="KC248418">
    <property type="protein sequence ID" value="AGG39815.1"/>
    <property type="molecule type" value="Genomic_DNA"/>
</dbReference>
<comment type="similarity">
    <text evidence="3">Belongs to the nanoviruses/circoviruses replication-associated protein family.</text>
</comment>
<dbReference type="Pfam" id="PF00910">
    <property type="entry name" value="RNA_helicase"/>
    <property type="match status" value="1"/>
</dbReference>
<evidence type="ECO:0000256" key="8">
    <source>
        <dbReference type="ARBA" id="ARBA00022723"/>
    </source>
</evidence>
<accession>M1S3T4</accession>
<evidence type="ECO:0000259" key="18">
    <source>
        <dbReference type="PROSITE" id="PS52020"/>
    </source>
</evidence>
<dbReference type="GO" id="GO:0006260">
    <property type="term" value="P:DNA replication"/>
    <property type="evidence" value="ECO:0007669"/>
    <property type="project" value="UniProtKB-KW"/>
</dbReference>
<evidence type="ECO:0000256" key="2">
    <source>
        <dbReference type="ARBA" id="ARBA00004147"/>
    </source>
</evidence>
<feature type="domain" description="CRESS-DNA virus Rep endonuclease" evidence="18">
    <location>
        <begin position="17"/>
        <end position="125"/>
    </location>
</feature>
<evidence type="ECO:0000256" key="13">
    <source>
        <dbReference type="ARBA" id="ARBA00023125"/>
    </source>
</evidence>
<comment type="catalytic activity">
    <reaction evidence="17">
        <text>ATP + H2O = ADP + phosphate + H(+)</text>
        <dbReference type="Rhea" id="RHEA:13065"/>
        <dbReference type="ChEBI" id="CHEBI:15377"/>
        <dbReference type="ChEBI" id="CHEBI:15378"/>
        <dbReference type="ChEBI" id="CHEBI:30616"/>
        <dbReference type="ChEBI" id="CHEBI:43474"/>
        <dbReference type="ChEBI" id="CHEBI:456216"/>
    </reaction>
</comment>
<evidence type="ECO:0000256" key="1">
    <source>
        <dbReference type="ARBA" id="ARBA00001936"/>
    </source>
</evidence>
<evidence type="ECO:0000256" key="14">
    <source>
        <dbReference type="ARBA" id="ARBA00023268"/>
    </source>
</evidence>
<keyword evidence="4" id="KW-0808">Transferase</keyword>
<evidence type="ECO:0000256" key="3">
    <source>
        <dbReference type="ARBA" id="ARBA00008545"/>
    </source>
</evidence>
<protein>
    <recommendedName>
        <fullName evidence="15">ATP-dependent helicase Rep</fullName>
    </recommendedName>
    <alternativeName>
        <fullName evidence="16">RepP</fullName>
    </alternativeName>
</protein>
<keyword evidence="8" id="KW-0479">Metal-binding</keyword>
<keyword evidence="7" id="KW-0540">Nuclease</keyword>
<evidence type="ECO:0000256" key="7">
    <source>
        <dbReference type="ARBA" id="ARBA00022722"/>
    </source>
</evidence>
<comment type="subcellular location">
    <subcellularLocation>
        <location evidence="2">Host nucleus</location>
    </subcellularLocation>
</comment>
<keyword evidence="12" id="KW-0190">Covalent protein-DNA linkage</keyword>
<dbReference type="GO" id="GO:0042025">
    <property type="term" value="C:host cell nucleus"/>
    <property type="evidence" value="ECO:0007669"/>
    <property type="project" value="UniProtKB-SubCell"/>
</dbReference>
<dbReference type="GO" id="GO:0004519">
    <property type="term" value="F:endonuclease activity"/>
    <property type="evidence" value="ECO:0007669"/>
    <property type="project" value="UniProtKB-KW"/>
</dbReference>
<comment type="cofactor">
    <cofactor evidence="1">
        <name>Mn(2+)</name>
        <dbReference type="ChEBI" id="CHEBI:29035"/>
    </cofactor>
</comment>
<keyword evidence="11" id="KW-0378">Hydrolase</keyword>
<evidence type="ECO:0000256" key="6">
    <source>
        <dbReference type="ARBA" id="ARBA00022705"/>
    </source>
</evidence>
<reference evidence="19" key="1">
    <citation type="submission" date="2012-11" db="EMBL/GenBank/DDBJ databases">
        <title>Investigation of viruses associated with Diporeia sp. from the Laurentian Great Lakes and Owasco Lake, NY as a potential stressor of declining populations.</title>
        <authorList>
            <person name="Hewson I."/>
            <person name="Rudstam L.G."/>
        </authorList>
    </citation>
    <scope>NUCLEOTIDE SEQUENCE</scope>
    <source>
        <strain evidence="19">OL7433</strain>
    </source>
</reference>
<dbReference type="Pfam" id="PF02407">
    <property type="entry name" value="Viral_Rep"/>
    <property type="match status" value="1"/>
</dbReference>
<dbReference type="InterPro" id="IPR000605">
    <property type="entry name" value="Helicase_SF3_ssDNA/RNA_vir"/>
</dbReference>
<dbReference type="GO" id="GO:0016787">
    <property type="term" value="F:hydrolase activity"/>
    <property type="evidence" value="ECO:0007669"/>
    <property type="project" value="UniProtKB-KW"/>
</dbReference>
<dbReference type="GO" id="GO:0003677">
    <property type="term" value="F:DNA binding"/>
    <property type="evidence" value="ECO:0007669"/>
    <property type="project" value="UniProtKB-KW"/>
</dbReference>
<dbReference type="GO" id="GO:0016779">
    <property type="term" value="F:nucleotidyltransferase activity"/>
    <property type="evidence" value="ECO:0007669"/>
    <property type="project" value="UniProtKB-KW"/>
</dbReference>